<dbReference type="AlphaFoldDB" id="K0KVM9"/>
<dbReference type="Pfam" id="PF08618">
    <property type="entry name" value="Opi1"/>
    <property type="match status" value="1"/>
</dbReference>
<accession>K0KVM9</accession>
<sequence>MEINNTHGTGGGKGTGNNGNDNGNGLKRKLDTQFTEIRSNSPVDENNELLAIQALGQLKNSGTPNNELLDEDEEDDEFYDTNNDIDTMIRSTMNNTTTDTGFFMRNIKSHPLYNSALRAYRINKPTIKYGVEMMEKAAIPMVNIMEQTRLEWKRKKRLKRANSMFPDEAKFLPKNSSLRLNSNSSATTNLPSISEALSLSNINFNEFSLNLSIESKKRIATCLQLLMLANKQLSSKIQHLQDLISKERELFTKNQENNDELLPDDSSNDNAIQIKQEIVTTIKKVVSLISKYAGNSLPEPARSNVRQTLLRLPTKWASSTTTDPLNQPPSTSTTNSSSFFNTNGKVLILANESLEMVSSIMNVFDETLNKAELWVKQKQQKQLTKMAILNNLQQNQIQHGHNQHGEQNQIGSSKELEQNHSIQQNEKSNELNQNLKSIDKGKDNDDELLSD</sequence>
<dbReference type="GO" id="GO:0030968">
    <property type="term" value="P:endoplasmic reticulum unfolded protein response"/>
    <property type="evidence" value="ECO:0007669"/>
    <property type="project" value="TreeGrafter"/>
</dbReference>
<dbReference type="InterPro" id="IPR013927">
    <property type="entry name" value="TF_Opi1_Ccg-8"/>
</dbReference>
<dbReference type="InParanoid" id="K0KVM9"/>
<dbReference type="GO" id="GO:0006357">
    <property type="term" value="P:regulation of transcription by RNA polymerase II"/>
    <property type="evidence" value="ECO:0007669"/>
    <property type="project" value="TreeGrafter"/>
</dbReference>
<keyword evidence="3" id="KW-1185">Reference proteome</keyword>
<evidence type="ECO:0000256" key="1">
    <source>
        <dbReference type="SAM" id="MobiDB-lite"/>
    </source>
</evidence>
<reference evidence="2 3" key="1">
    <citation type="journal article" date="2012" name="Eukaryot. Cell">
        <title>Draft genome sequence of Wickerhamomyces ciferrii NRRL Y-1031 F-60-10.</title>
        <authorList>
            <person name="Schneider J."/>
            <person name="Andrea H."/>
            <person name="Blom J."/>
            <person name="Jaenicke S."/>
            <person name="Ruckert C."/>
            <person name="Schorsch C."/>
            <person name="Szczepanowski R."/>
            <person name="Farwick M."/>
            <person name="Goesmann A."/>
            <person name="Puhler A."/>
            <person name="Schaffer S."/>
            <person name="Tauch A."/>
            <person name="Kohler T."/>
            <person name="Brinkrolf K."/>
        </authorList>
    </citation>
    <scope>NUCLEOTIDE SEQUENCE [LARGE SCALE GENOMIC DNA]</scope>
    <source>
        <strain evidence="3">ATCC 14091 / BCRC 22168 / CBS 111 / JCM 3599 / NBRC 0793 / NRRL Y-1031 F-60-10</strain>
    </source>
</reference>
<evidence type="ECO:0000313" key="2">
    <source>
        <dbReference type="EMBL" id="CCH46002.1"/>
    </source>
</evidence>
<feature type="region of interest" description="Disordered" evidence="1">
    <location>
        <begin position="399"/>
        <end position="451"/>
    </location>
</feature>
<feature type="compositionally biased region" description="Gly residues" evidence="1">
    <location>
        <begin position="8"/>
        <end position="17"/>
    </location>
</feature>
<organism evidence="2 3">
    <name type="scientific">Wickerhamomyces ciferrii (strain ATCC 14091 / BCRC 22168 / CBS 111 / JCM 3599 / NBRC 0793 / NRRL Y-1031 F-60-10)</name>
    <name type="common">Yeast</name>
    <name type="synonym">Pichia ciferrii</name>
    <dbReference type="NCBI Taxonomy" id="1206466"/>
    <lineage>
        <taxon>Eukaryota</taxon>
        <taxon>Fungi</taxon>
        <taxon>Dikarya</taxon>
        <taxon>Ascomycota</taxon>
        <taxon>Saccharomycotina</taxon>
        <taxon>Saccharomycetes</taxon>
        <taxon>Phaffomycetales</taxon>
        <taxon>Wickerhamomycetaceae</taxon>
        <taxon>Wickerhamomyces</taxon>
    </lineage>
</organism>
<dbReference type="GO" id="GO:0005783">
    <property type="term" value="C:endoplasmic reticulum"/>
    <property type="evidence" value="ECO:0007669"/>
    <property type="project" value="TreeGrafter"/>
</dbReference>
<dbReference type="GO" id="GO:0008654">
    <property type="term" value="P:phospholipid biosynthetic process"/>
    <property type="evidence" value="ECO:0007669"/>
    <property type="project" value="TreeGrafter"/>
</dbReference>
<feature type="compositionally biased region" description="Polar residues" evidence="1">
    <location>
        <begin position="318"/>
        <end position="329"/>
    </location>
</feature>
<dbReference type="GO" id="GO:0005634">
    <property type="term" value="C:nucleus"/>
    <property type="evidence" value="ECO:0007669"/>
    <property type="project" value="TreeGrafter"/>
</dbReference>
<dbReference type="FunCoup" id="K0KVM9">
    <property type="interactions" value="297"/>
</dbReference>
<gene>
    <name evidence="2" type="ORF">BN7_5589</name>
</gene>
<dbReference type="EMBL" id="CAIF01000220">
    <property type="protein sequence ID" value="CCH46002.1"/>
    <property type="molecule type" value="Genomic_DNA"/>
</dbReference>
<dbReference type="PANTHER" id="PTHR38406">
    <property type="entry name" value="TRANSCRIPTIONAL REPRESSOR OPI1"/>
    <property type="match status" value="1"/>
</dbReference>
<feature type="compositionally biased region" description="Polar residues" evidence="1">
    <location>
        <begin position="419"/>
        <end position="436"/>
    </location>
</feature>
<feature type="compositionally biased region" description="Low complexity" evidence="1">
    <location>
        <begin position="399"/>
        <end position="411"/>
    </location>
</feature>
<dbReference type="HOGENOM" id="CLU_039546_0_0_1"/>
<proteinExistence type="predicted"/>
<dbReference type="Proteomes" id="UP000009328">
    <property type="component" value="Unassembled WGS sequence"/>
</dbReference>
<evidence type="ECO:0000313" key="3">
    <source>
        <dbReference type="Proteomes" id="UP000009328"/>
    </source>
</evidence>
<dbReference type="STRING" id="1206466.K0KVM9"/>
<name>K0KVM9_WICCF</name>
<dbReference type="eggNOG" id="ENOG502RG16">
    <property type="taxonomic scope" value="Eukaryota"/>
</dbReference>
<feature type="region of interest" description="Disordered" evidence="1">
    <location>
        <begin position="1"/>
        <end position="27"/>
    </location>
</feature>
<comment type="caution">
    <text evidence="2">The sequence shown here is derived from an EMBL/GenBank/DDBJ whole genome shotgun (WGS) entry which is preliminary data.</text>
</comment>
<dbReference type="PANTHER" id="PTHR38406:SF1">
    <property type="entry name" value="TRANSCRIPTIONAL REPRESSOR OPI1"/>
    <property type="match status" value="1"/>
</dbReference>
<feature type="region of interest" description="Disordered" evidence="1">
    <location>
        <begin position="318"/>
        <end position="338"/>
    </location>
</feature>
<protein>
    <submittedName>
        <fullName evidence="2">Transcriptional repressor OPI1</fullName>
    </submittedName>
</protein>
<dbReference type="GO" id="GO:0003714">
    <property type="term" value="F:transcription corepressor activity"/>
    <property type="evidence" value="ECO:0007669"/>
    <property type="project" value="InterPro"/>
</dbReference>